<keyword evidence="4" id="KW-1133">Transmembrane helix</keyword>
<accession>A0A8K0DVW3</accession>
<dbReference type="Gene3D" id="1.10.238.10">
    <property type="entry name" value="EF-hand"/>
    <property type="match status" value="1"/>
</dbReference>
<evidence type="ECO:0000313" key="6">
    <source>
        <dbReference type="EMBL" id="KAF3437661.1"/>
    </source>
</evidence>
<proteinExistence type="predicted"/>
<dbReference type="Proteomes" id="UP000796880">
    <property type="component" value="Unassembled WGS sequence"/>
</dbReference>
<dbReference type="GO" id="GO:0005509">
    <property type="term" value="F:calcium ion binding"/>
    <property type="evidence" value="ECO:0007669"/>
    <property type="project" value="InterPro"/>
</dbReference>
<dbReference type="PROSITE" id="PS00018">
    <property type="entry name" value="EF_HAND_1"/>
    <property type="match status" value="2"/>
</dbReference>
<dbReference type="EMBL" id="VOIH02000009">
    <property type="protein sequence ID" value="KAF3437661.1"/>
    <property type="molecule type" value="Genomic_DNA"/>
</dbReference>
<dbReference type="FunFam" id="1.10.238.10:FF:000003">
    <property type="entry name" value="Calmodulin A"/>
    <property type="match status" value="1"/>
</dbReference>
<dbReference type="InterPro" id="IPR039647">
    <property type="entry name" value="EF_hand_pair_protein_CML-like"/>
</dbReference>
<sequence length="208" mass="24162">MENKMTPNTLSILEYYLFSVIIKWVIILRDFYSTLRYALQIFIQLLSYISRIWSGGNKTNTSEGLRTLKSCIDEKQRRKVVEIAENKGENSKIAQVPIHKLQVHKNVYKKLCLEEIRGMVEKVVTLCDEEVEEISDGFSEEEVREAFDVFDENNDGFIDGDEIKKVVHELGFMEAASEEECKRMIKAFDKNGDGLIEFKEFVKLLEES</sequence>
<dbReference type="InterPro" id="IPR011992">
    <property type="entry name" value="EF-hand-dom_pair"/>
</dbReference>
<dbReference type="CDD" id="cd00051">
    <property type="entry name" value="EFh"/>
    <property type="match status" value="1"/>
</dbReference>
<dbReference type="OrthoDB" id="26525at2759"/>
<keyword evidence="2" id="KW-0677">Repeat</keyword>
<keyword evidence="4" id="KW-0812">Transmembrane</keyword>
<evidence type="ECO:0000256" key="3">
    <source>
        <dbReference type="ARBA" id="ARBA00022837"/>
    </source>
</evidence>
<evidence type="ECO:0000256" key="1">
    <source>
        <dbReference type="ARBA" id="ARBA00022723"/>
    </source>
</evidence>
<evidence type="ECO:0000313" key="7">
    <source>
        <dbReference type="Proteomes" id="UP000796880"/>
    </source>
</evidence>
<name>A0A8K0DVW3_9ROSA</name>
<dbReference type="PROSITE" id="PS50222">
    <property type="entry name" value="EF_HAND_2"/>
    <property type="match status" value="2"/>
</dbReference>
<evidence type="ECO:0000256" key="2">
    <source>
        <dbReference type="ARBA" id="ARBA00022737"/>
    </source>
</evidence>
<keyword evidence="7" id="KW-1185">Reference proteome</keyword>
<feature type="domain" description="EF-hand" evidence="5">
    <location>
        <begin position="176"/>
        <end position="208"/>
    </location>
</feature>
<feature type="domain" description="EF-hand" evidence="5">
    <location>
        <begin position="138"/>
        <end position="173"/>
    </location>
</feature>
<dbReference type="Pfam" id="PF13499">
    <property type="entry name" value="EF-hand_7"/>
    <property type="match status" value="1"/>
</dbReference>
<reference evidence="6" key="1">
    <citation type="submission" date="2020-03" db="EMBL/GenBank/DDBJ databases">
        <title>A high-quality chromosome-level genome assembly of a woody plant with both climbing and erect habits, Rhamnella rubrinervis.</title>
        <authorList>
            <person name="Lu Z."/>
            <person name="Yang Y."/>
            <person name="Zhu X."/>
            <person name="Sun Y."/>
        </authorList>
    </citation>
    <scope>NUCLEOTIDE SEQUENCE</scope>
    <source>
        <strain evidence="6">BYM</strain>
        <tissue evidence="6">Leaf</tissue>
    </source>
</reference>
<organism evidence="6 7">
    <name type="scientific">Rhamnella rubrinervis</name>
    <dbReference type="NCBI Taxonomy" id="2594499"/>
    <lineage>
        <taxon>Eukaryota</taxon>
        <taxon>Viridiplantae</taxon>
        <taxon>Streptophyta</taxon>
        <taxon>Embryophyta</taxon>
        <taxon>Tracheophyta</taxon>
        <taxon>Spermatophyta</taxon>
        <taxon>Magnoliopsida</taxon>
        <taxon>eudicotyledons</taxon>
        <taxon>Gunneridae</taxon>
        <taxon>Pentapetalae</taxon>
        <taxon>rosids</taxon>
        <taxon>fabids</taxon>
        <taxon>Rosales</taxon>
        <taxon>Rhamnaceae</taxon>
        <taxon>rhamnoid group</taxon>
        <taxon>Rhamneae</taxon>
        <taxon>Rhamnella</taxon>
    </lineage>
</organism>
<protein>
    <recommendedName>
        <fullName evidence="5">EF-hand domain-containing protein</fullName>
    </recommendedName>
</protein>
<dbReference type="SUPFAM" id="SSF47473">
    <property type="entry name" value="EF-hand"/>
    <property type="match status" value="1"/>
</dbReference>
<keyword evidence="4" id="KW-0472">Membrane</keyword>
<dbReference type="InterPro" id="IPR002048">
    <property type="entry name" value="EF_hand_dom"/>
</dbReference>
<evidence type="ECO:0000259" key="5">
    <source>
        <dbReference type="PROSITE" id="PS50222"/>
    </source>
</evidence>
<dbReference type="SMART" id="SM00054">
    <property type="entry name" value="EFh"/>
    <property type="match status" value="2"/>
</dbReference>
<keyword evidence="3" id="KW-0106">Calcium</keyword>
<dbReference type="AlphaFoldDB" id="A0A8K0DVW3"/>
<dbReference type="PANTHER" id="PTHR10891">
    <property type="entry name" value="EF-HAND CALCIUM-BINDING DOMAIN CONTAINING PROTEIN"/>
    <property type="match status" value="1"/>
</dbReference>
<dbReference type="InterPro" id="IPR018247">
    <property type="entry name" value="EF_Hand_1_Ca_BS"/>
</dbReference>
<comment type="caution">
    <text evidence="6">The sequence shown here is derived from an EMBL/GenBank/DDBJ whole genome shotgun (WGS) entry which is preliminary data.</text>
</comment>
<evidence type="ECO:0000256" key="4">
    <source>
        <dbReference type="SAM" id="Phobius"/>
    </source>
</evidence>
<keyword evidence="1" id="KW-0479">Metal-binding</keyword>
<feature type="transmembrane region" description="Helical" evidence="4">
    <location>
        <begin position="12"/>
        <end position="32"/>
    </location>
</feature>
<gene>
    <name evidence="6" type="ORF">FNV43_RR20417</name>
</gene>